<name>A0ABT2URI4_9BACL</name>
<proteinExistence type="predicted"/>
<dbReference type="RefSeq" id="WP_262688089.1">
    <property type="nucleotide sequence ID" value="NZ_JAOQIO010000115.1"/>
</dbReference>
<dbReference type="Gene3D" id="3.30.450.40">
    <property type="match status" value="3"/>
</dbReference>
<gene>
    <name evidence="2" type="ORF">OB236_34630</name>
</gene>
<accession>A0ABT2URI4</accession>
<evidence type="ECO:0000259" key="1">
    <source>
        <dbReference type="Pfam" id="PF13492"/>
    </source>
</evidence>
<dbReference type="InterPro" id="IPR029016">
    <property type="entry name" value="GAF-like_dom_sf"/>
</dbReference>
<dbReference type="InterPro" id="IPR003018">
    <property type="entry name" value="GAF"/>
</dbReference>
<dbReference type="Proteomes" id="UP001652445">
    <property type="component" value="Unassembled WGS sequence"/>
</dbReference>
<evidence type="ECO:0000313" key="3">
    <source>
        <dbReference type="Proteomes" id="UP001652445"/>
    </source>
</evidence>
<dbReference type="Pfam" id="PF13492">
    <property type="entry name" value="GAF_3"/>
    <property type="match status" value="1"/>
</dbReference>
<feature type="domain" description="GAF" evidence="1">
    <location>
        <begin position="37"/>
        <end position="163"/>
    </location>
</feature>
<protein>
    <recommendedName>
        <fullName evidence="1">GAF domain-containing protein</fullName>
    </recommendedName>
</protein>
<reference evidence="2 3" key="1">
    <citation type="submission" date="2022-09" db="EMBL/GenBank/DDBJ databases">
        <authorList>
            <person name="Han X.L."/>
            <person name="Wang Q."/>
            <person name="Lu T."/>
        </authorList>
    </citation>
    <scope>NUCLEOTIDE SEQUENCE [LARGE SCALE GENOMIC DNA]</scope>
    <source>
        <strain evidence="2 3">WQ 127069</strain>
    </source>
</reference>
<dbReference type="EMBL" id="JAOQIO010000115">
    <property type="protein sequence ID" value="MCU6797278.1"/>
    <property type="molecule type" value="Genomic_DNA"/>
</dbReference>
<keyword evidence="3" id="KW-1185">Reference proteome</keyword>
<organism evidence="2 3">
    <name type="scientific">Paenibacillus baimaensis</name>
    <dbReference type="NCBI Taxonomy" id="2982185"/>
    <lineage>
        <taxon>Bacteria</taxon>
        <taxon>Bacillati</taxon>
        <taxon>Bacillota</taxon>
        <taxon>Bacilli</taxon>
        <taxon>Bacillales</taxon>
        <taxon>Paenibacillaceae</taxon>
        <taxon>Paenibacillus</taxon>
    </lineage>
</organism>
<comment type="caution">
    <text evidence="2">The sequence shown here is derived from an EMBL/GenBank/DDBJ whole genome shotgun (WGS) entry which is preliminary data.</text>
</comment>
<sequence>MTSSNLHIDMGDANHTFYRFEGLLLAIEFFTQRFHLNQLSEFSFEFVNEILTLNASALFIKDGERFVMRQKRLYADKEYFIPYTGKLRRLVTFHGRTVRNDFTAFFEQREVDHFQMNWAMPLMIDDELHGFIVSNGKIMGQFTDEDIVMSDTLMRLINNSMENSQHFADLQQSNHKLDQKIFNLFAIHHSTKALLSEVTLHRLHEIATDVFSEVSSSQITSFGVVDPITGRLRITGYRNVSSYETYQGDFELHTQAYNGPIVLHMERDQERIQALFVSSEQLRDLEAEYIILIVKDHIIGMVTLSRPVNDRVYDESTFELIESLATSTFIAISNAMLFQEVHRQRESAENKLKLLTTLNKLVRNLNECTTSEELCYFTLKTLQVSFGVRKALICLRSGDHYVVADTIGWEADPKGRTVLPLPLPEWLEACIDGETLFDYMADGAARFFSKEVLQWMGAGNCAVLAPLTVGNRIVLAEDPCPKGFLIVLEAASSLTEEEVLLIDTVAKSIAPVLHQMIITQSVREQYKLDQRQAFVQSLQQHIQSWEQYRMEFILHYQPYRMPPFAGLLQADQGADGLDRRDQDDVRQTIFSFDGYRFRISYEPIELAGWLPIPDPYNLQAVLSYDYALNNEG</sequence>
<evidence type="ECO:0000313" key="2">
    <source>
        <dbReference type="EMBL" id="MCU6797278.1"/>
    </source>
</evidence>
<dbReference type="SUPFAM" id="SSF55781">
    <property type="entry name" value="GAF domain-like"/>
    <property type="match status" value="2"/>
</dbReference>